<organism evidence="2">
    <name type="scientific">Oryza barthii</name>
    <dbReference type="NCBI Taxonomy" id="65489"/>
    <lineage>
        <taxon>Eukaryota</taxon>
        <taxon>Viridiplantae</taxon>
        <taxon>Streptophyta</taxon>
        <taxon>Embryophyta</taxon>
        <taxon>Tracheophyta</taxon>
        <taxon>Spermatophyta</taxon>
        <taxon>Magnoliopsida</taxon>
        <taxon>Liliopsida</taxon>
        <taxon>Poales</taxon>
        <taxon>Poaceae</taxon>
        <taxon>BOP clade</taxon>
        <taxon>Oryzoideae</taxon>
        <taxon>Oryzeae</taxon>
        <taxon>Oryzinae</taxon>
        <taxon>Oryza</taxon>
    </lineage>
</organism>
<proteinExistence type="predicted"/>
<dbReference type="AlphaFoldDB" id="A0A0D3GXJ3"/>
<dbReference type="Gramene" id="OBART08G06380.1">
    <property type="protein sequence ID" value="OBART08G06380.1"/>
    <property type="gene ID" value="OBART08G06380"/>
</dbReference>
<reference evidence="2" key="2">
    <citation type="submission" date="2015-03" db="UniProtKB">
        <authorList>
            <consortium name="EnsemblPlants"/>
        </authorList>
    </citation>
    <scope>IDENTIFICATION</scope>
</reference>
<protein>
    <submittedName>
        <fullName evidence="2">Uncharacterized protein</fullName>
    </submittedName>
</protein>
<dbReference type="Proteomes" id="UP000026960">
    <property type="component" value="Chromosome 8"/>
</dbReference>
<evidence type="ECO:0000313" key="2">
    <source>
        <dbReference type="EnsemblPlants" id="OBART08G06380.1"/>
    </source>
</evidence>
<dbReference type="EnsemblPlants" id="OBART08G06380.1">
    <property type="protein sequence ID" value="OBART08G06380.1"/>
    <property type="gene ID" value="OBART08G06380"/>
</dbReference>
<feature type="compositionally biased region" description="Basic residues" evidence="1">
    <location>
        <begin position="122"/>
        <end position="137"/>
    </location>
</feature>
<name>A0A0D3GXJ3_9ORYZ</name>
<keyword evidence="3" id="KW-1185">Reference proteome</keyword>
<dbReference type="PaxDb" id="65489-OBART08G06380.1"/>
<evidence type="ECO:0000313" key="3">
    <source>
        <dbReference type="Proteomes" id="UP000026960"/>
    </source>
</evidence>
<evidence type="ECO:0000256" key="1">
    <source>
        <dbReference type="SAM" id="MobiDB-lite"/>
    </source>
</evidence>
<feature type="region of interest" description="Disordered" evidence="1">
    <location>
        <begin position="1"/>
        <end position="26"/>
    </location>
</feature>
<dbReference type="HOGENOM" id="CLU_1443110_0_0_1"/>
<sequence>MRNCERVAGDGGNGGHRECDEIGNQSRGAPPMEACSSAGACAPRQAKAVGEALLLGGNHWCTGTHSGADMRARPRQCSPAPVRVMTWTYGDVLLHGAQARRVHLHYLVHIMLCGNTTGWNQKMKRSSKTARRNHKKKDRDLTPTNEGIHLTRSADIMGTTYLHGTYINIFWLSYFCVVCFDQKKVAPK</sequence>
<reference evidence="2" key="1">
    <citation type="journal article" date="2009" name="Rice">
        <title>De Novo Next Generation Sequencing of Plant Genomes.</title>
        <authorList>
            <person name="Rounsley S."/>
            <person name="Marri P.R."/>
            <person name="Yu Y."/>
            <person name="He R."/>
            <person name="Sisneros N."/>
            <person name="Goicoechea J.L."/>
            <person name="Lee S.J."/>
            <person name="Angelova A."/>
            <person name="Kudrna D."/>
            <person name="Luo M."/>
            <person name="Affourtit J."/>
            <person name="Desany B."/>
            <person name="Knight J."/>
            <person name="Niazi F."/>
            <person name="Egholm M."/>
            <person name="Wing R.A."/>
        </authorList>
    </citation>
    <scope>NUCLEOTIDE SEQUENCE [LARGE SCALE GENOMIC DNA]</scope>
    <source>
        <strain evidence="2">cv. IRGC 105608</strain>
    </source>
</reference>
<accession>A0A0D3GXJ3</accession>
<feature type="region of interest" description="Disordered" evidence="1">
    <location>
        <begin position="120"/>
        <end position="145"/>
    </location>
</feature>